<evidence type="ECO:0000259" key="3">
    <source>
        <dbReference type="Pfam" id="PF01370"/>
    </source>
</evidence>
<dbReference type="PANTHER" id="PTHR10366">
    <property type="entry name" value="NAD DEPENDENT EPIMERASE/DEHYDRATASE"/>
    <property type="match status" value="1"/>
</dbReference>
<dbReference type="InterPro" id="IPR050425">
    <property type="entry name" value="NAD(P)_dehydrat-like"/>
</dbReference>
<dbReference type="Gene3D" id="3.40.50.720">
    <property type="entry name" value="NAD(P)-binding Rossmann-like Domain"/>
    <property type="match status" value="1"/>
</dbReference>
<comment type="similarity">
    <text evidence="2">Belongs to the NAD(P)-dependent epimerase/dehydratase family. Dihydroflavonol-4-reductase subfamily.</text>
</comment>
<organism evidence="4 5">
    <name type="scientific">Ascosphaera apis ARSEF 7405</name>
    <dbReference type="NCBI Taxonomy" id="392613"/>
    <lineage>
        <taxon>Eukaryota</taxon>
        <taxon>Fungi</taxon>
        <taxon>Dikarya</taxon>
        <taxon>Ascomycota</taxon>
        <taxon>Pezizomycotina</taxon>
        <taxon>Eurotiomycetes</taxon>
        <taxon>Eurotiomycetidae</taxon>
        <taxon>Onygenales</taxon>
        <taxon>Ascosphaeraceae</taxon>
        <taxon>Ascosphaera</taxon>
    </lineage>
</organism>
<evidence type="ECO:0000256" key="1">
    <source>
        <dbReference type="ARBA" id="ARBA00023002"/>
    </source>
</evidence>
<dbReference type="InterPro" id="IPR001509">
    <property type="entry name" value="Epimerase_deHydtase"/>
</dbReference>
<proteinExistence type="inferred from homology"/>
<evidence type="ECO:0000313" key="5">
    <source>
        <dbReference type="Proteomes" id="UP000242877"/>
    </source>
</evidence>
<dbReference type="OrthoDB" id="2735536at2759"/>
<dbReference type="SUPFAM" id="SSF51735">
    <property type="entry name" value="NAD(P)-binding Rossmann-fold domains"/>
    <property type="match status" value="1"/>
</dbReference>
<dbReference type="GO" id="GO:0016616">
    <property type="term" value="F:oxidoreductase activity, acting on the CH-OH group of donors, NAD or NADP as acceptor"/>
    <property type="evidence" value="ECO:0007669"/>
    <property type="project" value="TreeGrafter"/>
</dbReference>
<accession>A0A167Y972</accession>
<dbReference type="InterPro" id="IPR036291">
    <property type="entry name" value="NAD(P)-bd_dom_sf"/>
</dbReference>
<reference evidence="4 5" key="1">
    <citation type="journal article" date="2016" name="Genome Biol. Evol.">
        <title>Divergent and convergent evolution of fungal pathogenicity.</title>
        <authorList>
            <person name="Shang Y."/>
            <person name="Xiao G."/>
            <person name="Zheng P."/>
            <person name="Cen K."/>
            <person name="Zhan S."/>
            <person name="Wang C."/>
        </authorList>
    </citation>
    <scope>NUCLEOTIDE SEQUENCE [LARGE SCALE GENOMIC DNA]</scope>
    <source>
        <strain evidence="4 5">ARSEF 7405</strain>
    </source>
</reference>
<dbReference type="Pfam" id="PF01370">
    <property type="entry name" value="Epimerase"/>
    <property type="match status" value="1"/>
</dbReference>
<keyword evidence="1" id="KW-0560">Oxidoreductase</keyword>
<evidence type="ECO:0000313" key="4">
    <source>
        <dbReference type="EMBL" id="KZZ91011.1"/>
    </source>
</evidence>
<sequence length="338" mass="36338">MTRVLLTGGSGFIAAHVLDTLLSRGHSVVTTVRSQEKADKIKSAHADVPEDKLSFAIVPDIAQLNAFDEAIKSDPPFEAVIHTASPFHFNAKDVQKDMLDPAVNGTVGILKSIKKSAPSVKKVVITSSFASIMDLTKKPPHADWNPVTLEQAVADPTTGYVASKAFAEKAAWKFLEEEKPGFELATICPPMVFGPIVNYLNSMSALNTSNQLTGNIAAGTFAGKSLPPSAFPVWVDVRDVALAHVLAMEKDEASGKRFFTIHGIASNKDVAEVISKNFPEYKDRVPTGEGLEAGALHGVWYGSDNSRSKEVLGLEYTSLEKSVCDTVRSLKPFLDAAN</sequence>
<dbReference type="CDD" id="cd05227">
    <property type="entry name" value="AR_SDR_e"/>
    <property type="match status" value="1"/>
</dbReference>
<dbReference type="AlphaFoldDB" id="A0A167Y972"/>
<dbReference type="VEuPathDB" id="FungiDB:AAP_03652"/>
<name>A0A167Y972_9EURO</name>
<protein>
    <submittedName>
        <fullName evidence="4">Ketoreductase</fullName>
    </submittedName>
</protein>
<feature type="domain" description="NAD-dependent epimerase/dehydratase" evidence="3">
    <location>
        <begin position="4"/>
        <end position="254"/>
    </location>
</feature>
<comment type="caution">
    <text evidence="4">The sequence shown here is derived from an EMBL/GenBank/DDBJ whole genome shotgun (WGS) entry which is preliminary data.</text>
</comment>
<gene>
    <name evidence="4" type="ORF">AAP_03652</name>
</gene>
<dbReference type="EMBL" id="AZGZ01000015">
    <property type="protein sequence ID" value="KZZ91011.1"/>
    <property type="molecule type" value="Genomic_DNA"/>
</dbReference>
<dbReference type="PANTHER" id="PTHR10366:SF564">
    <property type="entry name" value="STEROL-4-ALPHA-CARBOXYLATE 3-DEHYDROGENASE, DECARBOXYLATING"/>
    <property type="match status" value="1"/>
</dbReference>
<dbReference type="Proteomes" id="UP000242877">
    <property type="component" value="Unassembled WGS sequence"/>
</dbReference>
<keyword evidence="5" id="KW-1185">Reference proteome</keyword>
<dbReference type="FunFam" id="3.40.50.720:FF:000191">
    <property type="entry name" value="Methylglyoxal reductase (NADPH-dependent)"/>
    <property type="match status" value="1"/>
</dbReference>
<evidence type="ECO:0000256" key="2">
    <source>
        <dbReference type="ARBA" id="ARBA00023445"/>
    </source>
</evidence>